<dbReference type="Proteomes" id="UP000789508">
    <property type="component" value="Unassembled WGS sequence"/>
</dbReference>
<name>A0A9N9AJW0_9GLOM</name>
<evidence type="ECO:0000313" key="2">
    <source>
        <dbReference type="Proteomes" id="UP000789508"/>
    </source>
</evidence>
<feature type="non-terminal residue" evidence="1">
    <location>
        <position position="44"/>
    </location>
</feature>
<gene>
    <name evidence="1" type="ORF">ALEPTO_LOCUS5058</name>
</gene>
<keyword evidence="2" id="KW-1185">Reference proteome</keyword>
<evidence type="ECO:0000313" key="1">
    <source>
        <dbReference type="EMBL" id="CAG8533595.1"/>
    </source>
</evidence>
<sequence>MYNCWDVGCSYRDIGHHRIYSYDLLLGLTNEWFRHSGFRYWNLL</sequence>
<dbReference type="EMBL" id="CAJVPS010001320">
    <property type="protein sequence ID" value="CAG8533595.1"/>
    <property type="molecule type" value="Genomic_DNA"/>
</dbReference>
<accession>A0A9N9AJW0</accession>
<reference evidence="1" key="1">
    <citation type="submission" date="2021-06" db="EMBL/GenBank/DDBJ databases">
        <authorList>
            <person name="Kallberg Y."/>
            <person name="Tangrot J."/>
            <person name="Rosling A."/>
        </authorList>
    </citation>
    <scope>NUCLEOTIDE SEQUENCE</scope>
    <source>
        <strain evidence="1">FL130A</strain>
    </source>
</reference>
<organism evidence="1 2">
    <name type="scientific">Ambispora leptoticha</name>
    <dbReference type="NCBI Taxonomy" id="144679"/>
    <lineage>
        <taxon>Eukaryota</taxon>
        <taxon>Fungi</taxon>
        <taxon>Fungi incertae sedis</taxon>
        <taxon>Mucoromycota</taxon>
        <taxon>Glomeromycotina</taxon>
        <taxon>Glomeromycetes</taxon>
        <taxon>Archaeosporales</taxon>
        <taxon>Ambisporaceae</taxon>
        <taxon>Ambispora</taxon>
    </lineage>
</organism>
<proteinExistence type="predicted"/>
<dbReference type="AlphaFoldDB" id="A0A9N9AJW0"/>
<protein>
    <submittedName>
        <fullName evidence="1">3070_t:CDS:1</fullName>
    </submittedName>
</protein>
<comment type="caution">
    <text evidence="1">The sequence shown here is derived from an EMBL/GenBank/DDBJ whole genome shotgun (WGS) entry which is preliminary data.</text>
</comment>